<organism evidence="1">
    <name type="scientific">Anguilla anguilla</name>
    <name type="common">European freshwater eel</name>
    <name type="synonym">Muraena anguilla</name>
    <dbReference type="NCBI Taxonomy" id="7936"/>
    <lineage>
        <taxon>Eukaryota</taxon>
        <taxon>Metazoa</taxon>
        <taxon>Chordata</taxon>
        <taxon>Craniata</taxon>
        <taxon>Vertebrata</taxon>
        <taxon>Euteleostomi</taxon>
        <taxon>Actinopterygii</taxon>
        <taxon>Neopterygii</taxon>
        <taxon>Teleostei</taxon>
        <taxon>Anguilliformes</taxon>
        <taxon>Anguillidae</taxon>
        <taxon>Anguilla</taxon>
    </lineage>
</organism>
<reference evidence="1" key="1">
    <citation type="submission" date="2014-11" db="EMBL/GenBank/DDBJ databases">
        <authorList>
            <person name="Amaro Gonzalez C."/>
        </authorList>
    </citation>
    <scope>NUCLEOTIDE SEQUENCE</scope>
</reference>
<evidence type="ECO:0000313" key="1">
    <source>
        <dbReference type="EMBL" id="JAH83283.1"/>
    </source>
</evidence>
<dbReference type="AlphaFoldDB" id="A0A0E9W1E9"/>
<protein>
    <submittedName>
        <fullName evidence="1">Uncharacterized protein</fullName>
    </submittedName>
</protein>
<dbReference type="EMBL" id="GBXM01025294">
    <property type="protein sequence ID" value="JAH83283.1"/>
    <property type="molecule type" value="Transcribed_RNA"/>
</dbReference>
<reference evidence="1" key="2">
    <citation type="journal article" date="2015" name="Fish Shellfish Immunol.">
        <title>Early steps in the European eel (Anguilla anguilla)-Vibrio vulnificus interaction in the gills: Role of the RtxA13 toxin.</title>
        <authorList>
            <person name="Callol A."/>
            <person name="Pajuelo D."/>
            <person name="Ebbesson L."/>
            <person name="Teles M."/>
            <person name="MacKenzie S."/>
            <person name="Amaro C."/>
        </authorList>
    </citation>
    <scope>NUCLEOTIDE SEQUENCE</scope>
</reference>
<accession>A0A0E9W1E9</accession>
<proteinExistence type="predicted"/>
<name>A0A0E9W1E9_ANGAN</name>
<sequence>MRLLGLYHTPDFCKNFVSSMTIFIDVKDKLIKEHDKH</sequence>